<feature type="compositionally biased region" description="Pro residues" evidence="1">
    <location>
        <begin position="384"/>
        <end position="397"/>
    </location>
</feature>
<dbReference type="InterPro" id="IPR006569">
    <property type="entry name" value="CID_dom"/>
</dbReference>
<dbReference type="Pfam" id="PF04818">
    <property type="entry name" value="CID"/>
    <property type="match status" value="1"/>
</dbReference>
<feature type="domain" description="CID" evidence="2">
    <location>
        <begin position="3"/>
        <end position="135"/>
    </location>
</feature>
<sequence>MESPEAAAEEYRMTLAELKSNNKTQINLLTILADDYKSAAPQIVDVIEKHLTTVPPDQKLAVMYVCDSIMKNVKAPNDYNMLFARKIVSMFDHVFRQGDEKMRSALYKLRVTWASTQVFIPSKLYSLDMRINAMDSAWPISNPRTGRALRDDPNVAPPATPSTPSTPSTSTAGPSGSASRVYVNPRFIDGNNAPSTSSPKSSVATAGPIKKIEKTKAPSKSTSDANQKAAKKETKVDPLRFSDKLLPSGGAAGKSSSSTSTTSTGSKRKAVPAEHVSAPTRKTKPSSAATLDEDLRQINVSAQKPLSRPLPAGHDTDFRNAAPVSVPRSLKPTSVVGSHAFAAPVRVPPQQPPPPPVQPFAAGAGVWTAPPSVTAPGFHHNSPPQDPAPPMGPPMGPPMRHAPTGPPPSKNVYASEQTKLDVPANNRIFVDGKAYEVMFVDDTAVIERAGAPHRIYFAGPPRNLIIDGVAHMVPFDTPTPVEILGSQHIVKFGAPSRELYIGGHPFKGQFGGPPIVATINGRRHEIRLTGSAPEVRIEPEPAYHLTRFLHKMREEKKIEITAEKPKEDWFAYLKNLRKSGILPPVKSTSPPPQPQGAKRGGRQGRGGHHQNSHLHPTKNQQNSPNQWSKPTMMDTPSPTGVEKRQAPPAALADFNIRLLQIRYDSVVEQLVSEREDACKFCGMRLEDAKSEAAKRHMDWHIQQQLTDKNMSSTTYRLWYPLAADWLTDRASDQPNAKKDQEEEGPLPGVASTGVKAKECAVCQEKFDEYFDDDEETWRLRDTVSVNGKIVHAACSADASLALDTPNSSFAENPFIIEIKQEDDVDHKDFKPIISFGQSASQLSGR</sequence>
<accession>A0A8R1DYS7</accession>
<feature type="region of interest" description="Disordered" evidence="1">
    <location>
        <begin position="142"/>
        <end position="320"/>
    </location>
</feature>
<dbReference type="SMART" id="SM00582">
    <property type="entry name" value="RPR"/>
    <property type="match status" value="1"/>
</dbReference>
<dbReference type="EnsemblMetazoa" id="CJA15702.1">
    <property type="protein sequence ID" value="CJA15702.1"/>
    <property type="gene ID" value="WBGene00134906"/>
</dbReference>
<feature type="region of interest" description="Disordered" evidence="1">
    <location>
        <begin position="581"/>
        <end position="646"/>
    </location>
</feature>
<feature type="compositionally biased region" description="Low complexity" evidence="1">
    <location>
        <begin position="162"/>
        <end position="179"/>
    </location>
</feature>
<dbReference type="Proteomes" id="UP000005237">
    <property type="component" value="Unassembled WGS sequence"/>
</dbReference>
<proteinExistence type="predicted"/>
<dbReference type="GO" id="GO:0005849">
    <property type="term" value="C:mRNA cleavage factor complex"/>
    <property type="evidence" value="ECO:0007669"/>
    <property type="project" value="TreeGrafter"/>
</dbReference>
<protein>
    <submittedName>
        <fullName evidence="3">CID domain-containing protein</fullName>
    </submittedName>
</protein>
<dbReference type="AlphaFoldDB" id="A0A8R1DYS7"/>
<evidence type="ECO:0000313" key="4">
    <source>
        <dbReference type="Proteomes" id="UP000005237"/>
    </source>
</evidence>
<reference evidence="3" key="2">
    <citation type="submission" date="2022-06" db="UniProtKB">
        <authorList>
            <consortium name="EnsemblMetazoa"/>
        </authorList>
    </citation>
    <scope>IDENTIFICATION</scope>
    <source>
        <strain evidence="3">DF5081</strain>
    </source>
</reference>
<dbReference type="CDD" id="cd16982">
    <property type="entry name" value="CID_Pcf11"/>
    <property type="match status" value="1"/>
</dbReference>
<feature type="compositionally biased region" description="Low complexity" evidence="1">
    <location>
        <begin position="253"/>
        <end position="265"/>
    </location>
</feature>
<feature type="compositionally biased region" description="Polar residues" evidence="1">
    <location>
        <begin position="192"/>
        <end position="204"/>
    </location>
</feature>
<dbReference type="InterPro" id="IPR047415">
    <property type="entry name" value="Pcf11_CID"/>
</dbReference>
<dbReference type="SUPFAM" id="SSF48464">
    <property type="entry name" value="ENTH/VHS domain"/>
    <property type="match status" value="1"/>
</dbReference>
<keyword evidence="4" id="KW-1185">Reference proteome</keyword>
<dbReference type="GO" id="GO:0031124">
    <property type="term" value="P:mRNA 3'-end processing"/>
    <property type="evidence" value="ECO:0007669"/>
    <property type="project" value="InterPro"/>
</dbReference>
<dbReference type="PROSITE" id="PS51391">
    <property type="entry name" value="CID"/>
    <property type="match status" value="1"/>
</dbReference>
<feature type="compositionally biased region" description="Polar residues" evidence="1">
    <location>
        <begin position="617"/>
        <end position="638"/>
    </location>
</feature>
<evidence type="ECO:0000259" key="2">
    <source>
        <dbReference type="PROSITE" id="PS51391"/>
    </source>
</evidence>
<organism evidence="3 4">
    <name type="scientific">Caenorhabditis japonica</name>
    <dbReference type="NCBI Taxonomy" id="281687"/>
    <lineage>
        <taxon>Eukaryota</taxon>
        <taxon>Metazoa</taxon>
        <taxon>Ecdysozoa</taxon>
        <taxon>Nematoda</taxon>
        <taxon>Chromadorea</taxon>
        <taxon>Rhabditida</taxon>
        <taxon>Rhabditina</taxon>
        <taxon>Rhabditomorpha</taxon>
        <taxon>Rhabditoidea</taxon>
        <taxon>Rhabditidae</taxon>
        <taxon>Peloderinae</taxon>
        <taxon>Caenorhabditis</taxon>
    </lineage>
</organism>
<evidence type="ECO:0000313" key="3">
    <source>
        <dbReference type="EnsemblMetazoa" id="CJA15702.1"/>
    </source>
</evidence>
<dbReference type="Gene3D" id="1.25.40.90">
    <property type="match status" value="1"/>
</dbReference>
<reference evidence="4" key="1">
    <citation type="submission" date="2010-08" db="EMBL/GenBank/DDBJ databases">
        <authorList>
            <consortium name="Caenorhabditis japonica Sequencing Consortium"/>
            <person name="Wilson R.K."/>
        </authorList>
    </citation>
    <scope>NUCLEOTIDE SEQUENCE [LARGE SCALE GENOMIC DNA]</scope>
    <source>
        <strain evidence="4">DF5081</strain>
    </source>
</reference>
<dbReference type="InterPro" id="IPR008942">
    <property type="entry name" value="ENTH_VHS"/>
</dbReference>
<dbReference type="GO" id="GO:0005737">
    <property type="term" value="C:cytoplasm"/>
    <property type="evidence" value="ECO:0007669"/>
    <property type="project" value="TreeGrafter"/>
</dbReference>
<dbReference type="PANTHER" id="PTHR15921">
    <property type="entry name" value="PRE-MRNA CLEAVAGE COMPLEX II"/>
    <property type="match status" value="1"/>
</dbReference>
<dbReference type="PANTHER" id="PTHR15921:SF3">
    <property type="entry name" value="PRE-MRNA CLEAVAGE COMPLEX 2 PROTEIN PCF11"/>
    <property type="match status" value="1"/>
</dbReference>
<feature type="region of interest" description="Disordered" evidence="1">
    <location>
        <begin position="374"/>
        <end position="413"/>
    </location>
</feature>
<feature type="compositionally biased region" description="Basic residues" evidence="1">
    <location>
        <begin position="599"/>
        <end position="616"/>
    </location>
</feature>
<feature type="compositionally biased region" description="Basic and acidic residues" evidence="1">
    <location>
        <begin position="230"/>
        <end position="243"/>
    </location>
</feature>
<dbReference type="GO" id="GO:0000993">
    <property type="term" value="F:RNA polymerase II complex binding"/>
    <property type="evidence" value="ECO:0007669"/>
    <property type="project" value="InterPro"/>
</dbReference>
<dbReference type="GO" id="GO:0006369">
    <property type="term" value="P:termination of RNA polymerase II transcription"/>
    <property type="evidence" value="ECO:0007669"/>
    <property type="project" value="InterPro"/>
</dbReference>
<evidence type="ECO:0000256" key="1">
    <source>
        <dbReference type="SAM" id="MobiDB-lite"/>
    </source>
</evidence>
<dbReference type="InterPro" id="IPR045154">
    <property type="entry name" value="PCF11-like"/>
</dbReference>
<name>A0A8R1DYS7_CAEJA</name>
<dbReference type="GO" id="GO:0003729">
    <property type="term" value="F:mRNA binding"/>
    <property type="evidence" value="ECO:0007669"/>
    <property type="project" value="InterPro"/>
</dbReference>